<dbReference type="PANTHER" id="PTHR12302">
    <property type="entry name" value="EBNA2 BINDING PROTEIN P100"/>
    <property type="match status" value="1"/>
</dbReference>
<dbReference type="AlphaFoldDB" id="A0A1G8Z5G2"/>
<dbReference type="GO" id="GO:0004519">
    <property type="term" value="F:endonuclease activity"/>
    <property type="evidence" value="ECO:0007669"/>
    <property type="project" value="UniProtKB-KW"/>
</dbReference>
<evidence type="ECO:0000259" key="2">
    <source>
        <dbReference type="PROSITE" id="PS50830"/>
    </source>
</evidence>
<evidence type="ECO:0000256" key="1">
    <source>
        <dbReference type="SAM" id="SignalP"/>
    </source>
</evidence>
<dbReference type="PROSITE" id="PS50830">
    <property type="entry name" value="TNASE_3"/>
    <property type="match status" value="1"/>
</dbReference>
<keyword evidence="1" id="KW-0732">Signal</keyword>
<dbReference type="InterPro" id="IPR016071">
    <property type="entry name" value="Staphylococal_nuclease_OB-fold"/>
</dbReference>
<keyword evidence="4" id="KW-1185">Reference proteome</keyword>
<organism evidence="3 4">
    <name type="scientific">Aliiruegeria lutimaris</name>
    <dbReference type="NCBI Taxonomy" id="571298"/>
    <lineage>
        <taxon>Bacteria</taxon>
        <taxon>Pseudomonadati</taxon>
        <taxon>Pseudomonadota</taxon>
        <taxon>Alphaproteobacteria</taxon>
        <taxon>Rhodobacterales</taxon>
        <taxon>Roseobacteraceae</taxon>
        <taxon>Aliiruegeria</taxon>
    </lineage>
</organism>
<dbReference type="InterPro" id="IPR035437">
    <property type="entry name" value="SNase_OB-fold_sf"/>
</dbReference>
<feature type="chain" id="PRO_5011552184" evidence="1">
    <location>
        <begin position="22"/>
        <end position="220"/>
    </location>
</feature>
<dbReference type="SMART" id="SM00318">
    <property type="entry name" value="SNc"/>
    <property type="match status" value="1"/>
</dbReference>
<keyword evidence="3" id="KW-0540">Nuclease</keyword>
<dbReference type="Proteomes" id="UP000199382">
    <property type="component" value="Unassembled WGS sequence"/>
</dbReference>
<reference evidence="3 4" key="1">
    <citation type="submission" date="2016-10" db="EMBL/GenBank/DDBJ databases">
        <authorList>
            <person name="de Groot N.N."/>
        </authorList>
    </citation>
    <scope>NUCLEOTIDE SEQUENCE [LARGE SCALE GENOMIC DNA]</scope>
    <source>
        <strain evidence="3 4">DSM 25294</strain>
    </source>
</reference>
<evidence type="ECO:0000313" key="3">
    <source>
        <dbReference type="EMBL" id="SDK10322.1"/>
    </source>
</evidence>
<dbReference type="EMBL" id="FNEK01000031">
    <property type="protein sequence ID" value="SDK10322.1"/>
    <property type="molecule type" value="Genomic_DNA"/>
</dbReference>
<dbReference type="Pfam" id="PF00565">
    <property type="entry name" value="SNase"/>
    <property type="match status" value="1"/>
</dbReference>
<feature type="signal peptide" evidence="1">
    <location>
        <begin position="1"/>
        <end position="21"/>
    </location>
</feature>
<accession>A0A1G8Z5G2</accession>
<keyword evidence="3" id="KW-0378">Hydrolase</keyword>
<proteinExistence type="predicted"/>
<evidence type="ECO:0000313" key="4">
    <source>
        <dbReference type="Proteomes" id="UP000199382"/>
    </source>
</evidence>
<dbReference type="STRING" id="571298.SAMN04488026_103117"/>
<name>A0A1G8Z5G2_9RHOB</name>
<dbReference type="Gene3D" id="2.40.50.90">
    <property type="match status" value="1"/>
</dbReference>
<keyword evidence="3" id="KW-0255">Endonuclease</keyword>
<dbReference type="SUPFAM" id="SSF50199">
    <property type="entry name" value="Staphylococcal nuclease"/>
    <property type="match status" value="1"/>
</dbReference>
<dbReference type="RefSeq" id="WP_093157678.1">
    <property type="nucleotide sequence ID" value="NZ_FNEK01000031.1"/>
</dbReference>
<gene>
    <name evidence="3" type="ORF">SAMN04488026_103117</name>
</gene>
<dbReference type="OrthoDB" id="9805504at2"/>
<sequence length="220" mass="24088">MSLKKRSILIIALLTAGPVLAQTLTGSAYITDGDTIRVGAEVIRLHGIDAPESGQECEGRDGHAWACGEWAREVLSELLENKTVRCEGIERDRYGRLVAKCHVDGMDIGEEMVARGAAHAYRKYSLDYVDAEKRAFVAAIGLWKGEHLPPEAYRAQNSEAEQPVPAAGCAIKGNISKSGRIYHVPGQHDYAATRIDEGKGERWFCSPQEAEAAGWRAARR</sequence>
<feature type="domain" description="TNase-like" evidence="2">
    <location>
        <begin position="30"/>
        <end position="145"/>
    </location>
</feature>
<dbReference type="PANTHER" id="PTHR12302:SF26">
    <property type="entry name" value="BLR1266 PROTEIN"/>
    <property type="match status" value="1"/>
</dbReference>
<protein>
    <submittedName>
        <fullName evidence="3">Endonuclease YncB, thermonuclease family</fullName>
    </submittedName>
</protein>